<protein>
    <submittedName>
        <fullName evidence="1">Uncharacterized protein</fullName>
    </submittedName>
</protein>
<feature type="non-terminal residue" evidence="1">
    <location>
        <position position="1"/>
    </location>
</feature>
<dbReference type="PANTHER" id="PTHR33964">
    <property type="entry name" value="RE45066P-RELATED"/>
    <property type="match status" value="1"/>
</dbReference>
<organism evidence="1 2">
    <name type="scientific">Trichonephila clavata</name>
    <name type="common">Joro spider</name>
    <name type="synonym">Nephila clavata</name>
    <dbReference type="NCBI Taxonomy" id="2740835"/>
    <lineage>
        <taxon>Eukaryota</taxon>
        <taxon>Metazoa</taxon>
        <taxon>Ecdysozoa</taxon>
        <taxon>Arthropoda</taxon>
        <taxon>Chelicerata</taxon>
        <taxon>Arachnida</taxon>
        <taxon>Araneae</taxon>
        <taxon>Araneomorphae</taxon>
        <taxon>Entelegynae</taxon>
        <taxon>Araneoidea</taxon>
        <taxon>Nephilidae</taxon>
        <taxon>Trichonephila</taxon>
    </lineage>
</organism>
<evidence type="ECO:0000313" key="2">
    <source>
        <dbReference type="Proteomes" id="UP000887116"/>
    </source>
</evidence>
<dbReference type="Proteomes" id="UP000887116">
    <property type="component" value="Unassembled WGS sequence"/>
</dbReference>
<sequence length="216" mass="25300">NVGKAEEGNCSKPDPTKCYENYYPEEMKDARIFPSKELLDRTCPSLLKMASCFQDYVDHCVDKNNDLVNTFDVKFIRELCDKQSLLRNNFLQNVDCYQSMISQFDECVNESSYAYRDYIDTVGYENFKDEQYHRACLQPVCTLACKLSEIKATCGNKARKAFFEIEKLRDSVASTKYFCNLIDFEKEVKSGFFTKLDIPESRRRVFAEVVQYFRNE</sequence>
<proteinExistence type="predicted"/>
<comment type="caution">
    <text evidence="1">The sequence shown here is derived from an EMBL/GenBank/DDBJ whole genome shotgun (WGS) entry which is preliminary data.</text>
</comment>
<dbReference type="AlphaFoldDB" id="A0A8X6KUZ7"/>
<keyword evidence="2" id="KW-1185">Reference proteome</keyword>
<reference evidence="1" key="1">
    <citation type="submission" date="2020-07" db="EMBL/GenBank/DDBJ databases">
        <title>Multicomponent nature underlies the extraordinary mechanical properties of spider dragline silk.</title>
        <authorList>
            <person name="Kono N."/>
            <person name="Nakamura H."/>
            <person name="Mori M."/>
            <person name="Yoshida Y."/>
            <person name="Ohtoshi R."/>
            <person name="Malay A.D."/>
            <person name="Moran D.A.P."/>
            <person name="Tomita M."/>
            <person name="Numata K."/>
            <person name="Arakawa K."/>
        </authorList>
    </citation>
    <scope>NUCLEOTIDE SEQUENCE</scope>
</reference>
<dbReference type="PANTHER" id="PTHR33964:SF1">
    <property type="entry name" value="RE45066P"/>
    <property type="match status" value="1"/>
</dbReference>
<dbReference type="EMBL" id="BMAO01022861">
    <property type="protein sequence ID" value="GFQ85096.1"/>
    <property type="molecule type" value="Genomic_DNA"/>
</dbReference>
<name>A0A8X6KUZ7_TRICU</name>
<gene>
    <name evidence="1" type="primary">NCL1_35872</name>
    <name evidence="1" type="ORF">TNCT_352721</name>
</gene>
<accession>A0A8X6KUZ7</accession>
<dbReference type="OrthoDB" id="6427620at2759"/>
<evidence type="ECO:0000313" key="1">
    <source>
        <dbReference type="EMBL" id="GFQ85096.1"/>
    </source>
</evidence>